<gene>
    <name evidence="1" type="ORF">E2C01_065317</name>
</gene>
<comment type="caution">
    <text evidence="1">The sequence shown here is derived from an EMBL/GenBank/DDBJ whole genome shotgun (WGS) entry which is preliminary data.</text>
</comment>
<reference evidence="1 2" key="1">
    <citation type="submission" date="2019-05" db="EMBL/GenBank/DDBJ databases">
        <title>Another draft genome of Portunus trituberculatus and its Hox gene families provides insights of decapod evolution.</title>
        <authorList>
            <person name="Jeong J.-H."/>
            <person name="Song I."/>
            <person name="Kim S."/>
            <person name="Choi T."/>
            <person name="Kim D."/>
            <person name="Ryu S."/>
            <person name="Kim W."/>
        </authorList>
    </citation>
    <scope>NUCLEOTIDE SEQUENCE [LARGE SCALE GENOMIC DNA]</scope>
    <source>
        <tissue evidence="1">Muscle</tissue>
    </source>
</reference>
<sequence length="34" mass="3775">MNEDEMQLAQALAKMGGPRTPMAAKLKNKLQGFR</sequence>
<keyword evidence="2" id="KW-1185">Reference proteome</keyword>
<evidence type="ECO:0000313" key="1">
    <source>
        <dbReference type="EMBL" id="MPC71049.1"/>
    </source>
</evidence>
<organism evidence="1 2">
    <name type="scientific">Portunus trituberculatus</name>
    <name type="common">Swimming crab</name>
    <name type="synonym">Neptunus trituberculatus</name>
    <dbReference type="NCBI Taxonomy" id="210409"/>
    <lineage>
        <taxon>Eukaryota</taxon>
        <taxon>Metazoa</taxon>
        <taxon>Ecdysozoa</taxon>
        <taxon>Arthropoda</taxon>
        <taxon>Crustacea</taxon>
        <taxon>Multicrustacea</taxon>
        <taxon>Malacostraca</taxon>
        <taxon>Eumalacostraca</taxon>
        <taxon>Eucarida</taxon>
        <taxon>Decapoda</taxon>
        <taxon>Pleocyemata</taxon>
        <taxon>Brachyura</taxon>
        <taxon>Eubrachyura</taxon>
        <taxon>Portunoidea</taxon>
        <taxon>Portunidae</taxon>
        <taxon>Portuninae</taxon>
        <taxon>Portunus</taxon>
    </lineage>
</organism>
<evidence type="ECO:0000313" key="2">
    <source>
        <dbReference type="Proteomes" id="UP000324222"/>
    </source>
</evidence>
<protein>
    <submittedName>
        <fullName evidence="1">Uncharacterized protein</fullName>
    </submittedName>
</protein>
<dbReference type="EMBL" id="VSRR010032205">
    <property type="protein sequence ID" value="MPC71049.1"/>
    <property type="molecule type" value="Genomic_DNA"/>
</dbReference>
<proteinExistence type="predicted"/>
<dbReference type="AlphaFoldDB" id="A0A5B7HMN8"/>
<name>A0A5B7HMN8_PORTR</name>
<dbReference type="Proteomes" id="UP000324222">
    <property type="component" value="Unassembled WGS sequence"/>
</dbReference>
<accession>A0A5B7HMN8</accession>